<dbReference type="EMBL" id="JAAQQR010000001">
    <property type="protein sequence ID" value="NID03312.1"/>
    <property type="molecule type" value="Genomic_DNA"/>
</dbReference>
<organism evidence="1 2">
    <name type="scientific">Luteibacter jiangsuensis</name>
    <dbReference type="NCBI Taxonomy" id="637577"/>
    <lineage>
        <taxon>Bacteria</taxon>
        <taxon>Pseudomonadati</taxon>
        <taxon>Pseudomonadota</taxon>
        <taxon>Gammaproteobacteria</taxon>
        <taxon>Lysobacterales</taxon>
        <taxon>Rhodanobacteraceae</taxon>
        <taxon>Luteibacter</taxon>
    </lineage>
</organism>
<sequence>MDGTVRHASDPVAWFEALQRDAGASDWYDALRRSECAFPASPRIGTAARPAEEPLRLSHAPSLDFAPSTVRAVRRHGATYGVSSLHMGLWGPHGALPLHLTEYTLDREHHAADRTLTAFADIFHHRMLSLFYRAWAESQPAVQMDRPDDDAFATYMGAFAGIAASALQHGDALPDAFRRFMAGRLVQTRSAEGLSAMVGAWLDLPAHVVEFVPGWLPLPFESRLRLGHGNGALGHGTVLGAAVRSAQHGIRLRIGPLSYAAFRSLLPGGDALPALCALLRTFTSDELEWDVQLVLRADEVPRTHLGSGSRLGQSAWMGHYDGPDADDAVFFPPADLSLRKRKTS</sequence>
<dbReference type="InterPro" id="IPR010732">
    <property type="entry name" value="T6SS_TssG-like"/>
</dbReference>
<proteinExistence type="predicted"/>
<evidence type="ECO:0000313" key="1">
    <source>
        <dbReference type="EMBL" id="NID03312.1"/>
    </source>
</evidence>
<dbReference type="Pfam" id="PF06996">
    <property type="entry name" value="T6SS_TssG"/>
    <property type="match status" value="1"/>
</dbReference>
<comment type="caution">
    <text evidence="1">The sequence shown here is derived from an EMBL/GenBank/DDBJ whole genome shotgun (WGS) entry which is preliminary data.</text>
</comment>
<dbReference type="PANTHER" id="PTHR35564">
    <property type="match status" value="1"/>
</dbReference>
<reference evidence="1 2" key="1">
    <citation type="journal article" date="2011" name="Curr. Microbiol.">
        <title>Luteibacter jiangsuensis sp. nov.: a methamidophos-degrading bacterium isolated from a methamidophos-manufacturing factory.</title>
        <authorList>
            <person name="Wang L."/>
            <person name="Wang G.L."/>
            <person name="Li S.P."/>
            <person name="Jiang J.D."/>
        </authorList>
    </citation>
    <scope>NUCLEOTIDE SEQUENCE [LARGE SCALE GENOMIC DNA]</scope>
    <source>
        <strain evidence="1 2">CGMCC 1.10133</strain>
    </source>
</reference>
<dbReference type="Proteomes" id="UP001429601">
    <property type="component" value="Unassembled WGS sequence"/>
</dbReference>
<gene>
    <name evidence="1" type="primary">tssG</name>
    <name evidence="1" type="ORF">HBF26_00325</name>
</gene>
<evidence type="ECO:0000313" key="2">
    <source>
        <dbReference type="Proteomes" id="UP001429601"/>
    </source>
</evidence>
<dbReference type="RefSeq" id="WP_167121947.1">
    <property type="nucleotide sequence ID" value="NZ_JAAQQR010000001.1"/>
</dbReference>
<protein>
    <submittedName>
        <fullName evidence="1">Type VI secretion system baseplate subunit TssG</fullName>
    </submittedName>
</protein>
<accession>A0ABX0Q0U5</accession>
<name>A0ABX0Q0U5_9GAMM</name>
<dbReference type="PANTHER" id="PTHR35564:SF4">
    <property type="entry name" value="CYTOPLASMIC PROTEIN"/>
    <property type="match status" value="1"/>
</dbReference>
<keyword evidence="2" id="KW-1185">Reference proteome</keyword>
<dbReference type="NCBIfam" id="TIGR03347">
    <property type="entry name" value="VI_chp_1"/>
    <property type="match status" value="1"/>
</dbReference>